<accession>A0ACC2K1I2</accession>
<evidence type="ECO:0000313" key="1">
    <source>
        <dbReference type="EMBL" id="KAJ8133516.1"/>
    </source>
</evidence>
<dbReference type="Proteomes" id="UP001153332">
    <property type="component" value="Unassembled WGS sequence"/>
</dbReference>
<name>A0ACC2K1I2_9PEZI</name>
<dbReference type="EMBL" id="JAPUUL010000007">
    <property type="protein sequence ID" value="KAJ8133516.1"/>
    <property type="molecule type" value="Genomic_DNA"/>
</dbReference>
<sequence>MSTPEESRTLSTDDREVFESHGTASYDREVSDGTVVVDTPTEFRHTWRIWCIFLALAFLAFIASIDSTIITTSLPIVTQKIGGQGLYAWIANSYLFATAIPQPMYAQLANVFGRRNPLFVAIALFFIGSGIAGGARNAATLIAGRVVQGLGSGGLYVLPEVILCDIIPPRYRGPFLSAVLSSAALGTTIGPVIGGALAPVDWRWIFWINLPIVSVLFLALAIVLRVKYKRSPTWRAALSRVDFIGSAIFIPSMVSLFFGLIMGGNDLAGYSWSSFRIIVPLVLGVLGWIAFHLYEGSSACREQSCPPRLFKHRTSAIGFLLIFLASIILQGVSYFLPIYFQAVKGVSPLISGVDYLPFTVGLVPLAGLAGGFLSKTGLYKPIHWAGFALSAVGMGLFSMLDEHSSQGAWVGFQFVAAAGSGFIFTVTLPSTLAPLSESDVAVAAGTYSFVRSLGLVWGVTISSIVFNNQVNAHLESIPDSSVRRLLENGAAYTFASGPHSIDSLSEPSKGQVIHVYVVAMRIVWLVFVGVAAVGFFATFIEKHVPLRKENQTDFGLETKKSKEATAQSGDAAKEVSVALPA</sequence>
<reference evidence="1" key="1">
    <citation type="submission" date="2022-12" db="EMBL/GenBank/DDBJ databases">
        <title>Genome Sequence of Lasiodiplodia mahajangana.</title>
        <authorList>
            <person name="Buettner E."/>
        </authorList>
    </citation>
    <scope>NUCLEOTIDE SEQUENCE</scope>
    <source>
        <strain evidence="1">VT137</strain>
    </source>
</reference>
<comment type="caution">
    <text evidence="1">The sequence shown here is derived from an EMBL/GenBank/DDBJ whole genome shotgun (WGS) entry which is preliminary data.</text>
</comment>
<keyword evidence="2" id="KW-1185">Reference proteome</keyword>
<evidence type="ECO:0000313" key="2">
    <source>
        <dbReference type="Proteomes" id="UP001153332"/>
    </source>
</evidence>
<proteinExistence type="predicted"/>
<protein>
    <submittedName>
        <fullName evidence="1">Uncharacterized protein</fullName>
    </submittedName>
</protein>
<gene>
    <name evidence="1" type="ORF">O1611_g106</name>
</gene>
<organism evidence="1 2">
    <name type="scientific">Lasiodiplodia mahajangana</name>
    <dbReference type="NCBI Taxonomy" id="1108764"/>
    <lineage>
        <taxon>Eukaryota</taxon>
        <taxon>Fungi</taxon>
        <taxon>Dikarya</taxon>
        <taxon>Ascomycota</taxon>
        <taxon>Pezizomycotina</taxon>
        <taxon>Dothideomycetes</taxon>
        <taxon>Dothideomycetes incertae sedis</taxon>
        <taxon>Botryosphaeriales</taxon>
        <taxon>Botryosphaeriaceae</taxon>
        <taxon>Lasiodiplodia</taxon>
    </lineage>
</organism>